<reference evidence="6 7" key="1">
    <citation type="submission" date="2016-07" db="EMBL/GenBank/DDBJ databases">
        <title>Pervasive Adenine N6-methylation of Active Genes in Fungi.</title>
        <authorList>
            <consortium name="DOE Joint Genome Institute"/>
            <person name="Mondo S.J."/>
            <person name="Dannebaum R.O."/>
            <person name="Kuo R.C."/>
            <person name="Labutti K."/>
            <person name="Haridas S."/>
            <person name="Kuo A."/>
            <person name="Salamov A."/>
            <person name="Ahrendt S.R."/>
            <person name="Lipzen A."/>
            <person name="Sullivan W."/>
            <person name="Andreopoulos W.B."/>
            <person name="Clum A."/>
            <person name="Lindquist E."/>
            <person name="Daum C."/>
            <person name="Ramamoorthy G.K."/>
            <person name="Gryganskyi A."/>
            <person name="Culley D."/>
            <person name="Magnuson J.K."/>
            <person name="James T.Y."/>
            <person name="O'Malley M.A."/>
            <person name="Stajich J.E."/>
            <person name="Spatafora J.W."/>
            <person name="Visel A."/>
            <person name="Grigoriev I.V."/>
        </authorList>
    </citation>
    <scope>NUCLEOTIDE SEQUENCE [LARGE SCALE GENOMIC DNA]</scope>
    <source>
        <strain evidence="6 7">62-1032</strain>
    </source>
</reference>
<dbReference type="Pfam" id="PF01521">
    <property type="entry name" value="Fe-S_biosyn"/>
    <property type="match status" value="1"/>
</dbReference>
<dbReference type="FunCoup" id="A0A1Y2DAQ7">
    <property type="interactions" value="298"/>
</dbReference>
<dbReference type="InterPro" id="IPR016092">
    <property type="entry name" value="ATAP"/>
</dbReference>
<dbReference type="InParanoid" id="A0A1Y2DAQ7"/>
<evidence type="ECO:0000313" key="6">
    <source>
        <dbReference type="EMBL" id="ORY55745.1"/>
    </source>
</evidence>
<dbReference type="NCBIfam" id="TIGR00049">
    <property type="entry name" value="iron-sulfur cluster assembly accessory protein"/>
    <property type="match status" value="1"/>
</dbReference>
<dbReference type="PANTHER" id="PTHR10072">
    <property type="entry name" value="IRON-SULFUR CLUSTER ASSEMBLY PROTEIN"/>
    <property type="match status" value="1"/>
</dbReference>
<accession>A0A1Y2DAQ7</accession>
<dbReference type="EMBL" id="MCGR01000089">
    <property type="protein sequence ID" value="ORY55745.1"/>
    <property type="molecule type" value="Genomic_DNA"/>
</dbReference>
<gene>
    <name evidence="6" type="ORF">BCR35DRAFT_309995</name>
</gene>
<dbReference type="InterPro" id="IPR035903">
    <property type="entry name" value="HesB-like_dom_sf"/>
</dbReference>
<dbReference type="PANTHER" id="PTHR10072:SF41">
    <property type="entry name" value="IRON-SULFUR CLUSTER ASSEMBLY 1 HOMOLOG, MITOCHONDRIAL"/>
    <property type="match status" value="1"/>
</dbReference>
<sequence>MQSSLRSSLRRVLLPLTRPTPPCPACAHSLRFLSTSPLSPAPTLDRTPISSPSTRGAPPPPLAPANQTPKAAPKKQRVVKPRKAAISLTTTAVDRIRNLLDSPEPKLIRIGVRNKGCAGMSYHLEYVDKAERFDEVVEQDGVKVIVDSKALFSIIGSTMDWQEDALQAKFVFKNPNIKDACGCGESFIV</sequence>
<evidence type="ECO:0000256" key="3">
    <source>
        <dbReference type="ARBA" id="ARBA00071673"/>
    </source>
</evidence>
<dbReference type="GO" id="GO:0005739">
    <property type="term" value="C:mitochondrion"/>
    <property type="evidence" value="ECO:0007669"/>
    <property type="project" value="TreeGrafter"/>
</dbReference>
<dbReference type="FunFam" id="2.60.300.12:FF:000001">
    <property type="entry name" value="Iron-binding protein IscA"/>
    <property type="match status" value="1"/>
</dbReference>
<keyword evidence="7" id="KW-1185">Reference proteome</keyword>
<dbReference type="SUPFAM" id="SSF89360">
    <property type="entry name" value="HesB-like domain"/>
    <property type="match status" value="1"/>
</dbReference>
<evidence type="ECO:0000259" key="5">
    <source>
        <dbReference type="Pfam" id="PF01521"/>
    </source>
</evidence>
<protein>
    <recommendedName>
        <fullName evidence="3">Iron-sulfur assembly protein 1</fullName>
    </recommendedName>
</protein>
<dbReference type="InterPro" id="IPR000361">
    <property type="entry name" value="ATAP_core_dom"/>
</dbReference>
<evidence type="ECO:0000313" key="7">
    <source>
        <dbReference type="Proteomes" id="UP000193467"/>
    </source>
</evidence>
<feature type="region of interest" description="Disordered" evidence="4">
    <location>
        <begin position="37"/>
        <end position="81"/>
    </location>
</feature>
<feature type="compositionally biased region" description="Basic residues" evidence="4">
    <location>
        <begin position="72"/>
        <end position="81"/>
    </location>
</feature>
<evidence type="ECO:0000256" key="4">
    <source>
        <dbReference type="SAM" id="MobiDB-lite"/>
    </source>
</evidence>
<dbReference type="InterPro" id="IPR050322">
    <property type="entry name" value="Fe-S_cluster_asmbl/transfer"/>
</dbReference>
<dbReference type="OrthoDB" id="333486at2759"/>
<dbReference type="Proteomes" id="UP000193467">
    <property type="component" value="Unassembled WGS sequence"/>
</dbReference>
<proteinExistence type="inferred from homology"/>
<dbReference type="AlphaFoldDB" id="A0A1Y2DAQ7"/>
<evidence type="ECO:0000256" key="2">
    <source>
        <dbReference type="ARBA" id="ARBA00054873"/>
    </source>
</evidence>
<dbReference type="InterPro" id="IPR017870">
    <property type="entry name" value="FeS_cluster_insertion_CS"/>
</dbReference>
<name>A0A1Y2DAQ7_9BASI</name>
<dbReference type="GO" id="GO:0016226">
    <property type="term" value="P:iron-sulfur cluster assembly"/>
    <property type="evidence" value="ECO:0007669"/>
    <property type="project" value="InterPro"/>
</dbReference>
<dbReference type="GO" id="GO:0051537">
    <property type="term" value="F:2 iron, 2 sulfur cluster binding"/>
    <property type="evidence" value="ECO:0007669"/>
    <property type="project" value="TreeGrafter"/>
</dbReference>
<dbReference type="Gene3D" id="2.60.300.12">
    <property type="entry name" value="HesB-like domain"/>
    <property type="match status" value="1"/>
</dbReference>
<organism evidence="6 7">
    <name type="scientific">Leucosporidium creatinivorum</name>
    <dbReference type="NCBI Taxonomy" id="106004"/>
    <lineage>
        <taxon>Eukaryota</taxon>
        <taxon>Fungi</taxon>
        <taxon>Dikarya</taxon>
        <taxon>Basidiomycota</taxon>
        <taxon>Pucciniomycotina</taxon>
        <taxon>Microbotryomycetes</taxon>
        <taxon>Leucosporidiales</taxon>
        <taxon>Leucosporidium</taxon>
    </lineage>
</organism>
<comment type="similarity">
    <text evidence="1">Belongs to the HesB/IscA family.</text>
</comment>
<dbReference type="PROSITE" id="PS01152">
    <property type="entry name" value="HESB"/>
    <property type="match status" value="1"/>
</dbReference>
<dbReference type="STRING" id="106004.A0A1Y2DAQ7"/>
<comment type="caution">
    <text evidence="6">The sequence shown here is derived from an EMBL/GenBank/DDBJ whole genome shotgun (WGS) entry which is preliminary data.</text>
</comment>
<evidence type="ECO:0000256" key="1">
    <source>
        <dbReference type="ARBA" id="ARBA00006718"/>
    </source>
</evidence>
<feature type="domain" description="Core" evidence="5">
    <location>
        <begin position="86"/>
        <end position="185"/>
    </location>
</feature>
<comment type="function">
    <text evidence="2">Involved in the assembly of mitochondrial and cytoplasmic iron-sulfur proteins. Probably involved in the binding of an intermediate of Fe/S cluster assembly.</text>
</comment>